<organism evidence="1 2">
    <name type="scientific">Cordyceps militaris</name>
    <name type="common">Caterpillar fungus</name>
    <name type="synonym">Clavaria militaris</name>
    <dbReference type="NCBI Taxonomy" id="73501"/>
    <lineage>
        <taxon>Eukaryota</taxon>
        <taxon>Fungi</taxon>
        <taxon>Dikarya</taxon>
        <taxon>Ascomycota</taxon>
        <taxon>Pezizomycotina</taxon>
        <taxon>Sordariomycetes</taxon>
        <taxon>Hypocreomycetidae</taxon>
        <taxon>Hypocreales</taxon>
        <taxon>Cordycipitaceae</taxon>
        <taxon>Cordyceps</taxon>
    </lineage>
</organism>
<dbReference type="InterPro" id="IPR046670">
    <property type="entry name" value="DUF6540"/>
</dbReference>
<dbReference type="EMBL" id="CP023327">
    <property type="protein sequence ID" value="ATY66738.1"/>
    <property type="molecule type" value="Genomic_DNA"/>
</dbReference>
<gene>
    <name evidence="1" type="ORF">A9K55_001071</name>
</gene>
<dbReference type="VEuPathDB" id="FungiDB:CCM_03724"/>
<evidence type="ECO:0000313" key="2">
    <source>
        <dbReference type="Proteomes" id="UP000323067"/>
    </source>
</evidence>
<proteinExistence type="predicted"/>
<name>A0A2H4SUG3_CORMI</name>
<sequence>MVLTGYIYHVVGSKFTGYQIQIKENYNVAATNRRHTVVLLGYMDEAWLDSLEAAAHSIALPKKSPNLLDPFAGEGCQTWAGNFVQHLVDLGAIDQSAMSLLGTSPTE</sequence>
<dbReference type="Proteomes" id="UP000323067">
    <property type="component" value="Chromosome ii"/>
</dbReference>
<dbReference type="VEuPathDB" id="FungiDB:A9K55_001071"/>
<accession>A0A2H4SUG3</accession>
<reference evidence="1 2" key="1">
    <citation type="journal article" date="2017" name="BMC Genomics">
        <title>Chromosome level assembly and secondary metabolite potential of the parasitic fungus Cordyceps militaris.</title>
        <authorList>
            <person name="Kramer G.J."/>
            <person name="Nodwell J.R."/>
        </authorList>
    </citation>
    <scope>NUCLEOTIDE SEQUENCE [LARGE SCALE GENOMIC DNA]</scope>
    <source>
        <strain evidence="1 2">ATCC 34164</strain>
    </source>
</reference>
<dbReference type="Pfam" id="PF20174">
    <property type="entry name" value="DUF6540"/>
    <property type="match status" value="1"/>
</dbReference>
<dbReference type="AlphaFoldDB" id="A0A2H4SUG3"/>
<protein>
    <submittedName>
        <fullName evidence="1">Uncharacterized protein</fullName>
    </submittedName>
</protein>
<evidence type="ECO:0000313" key="1">
    <source>
        <dbReference type="EMBL" id="ATY66738.1"/>
    </source>
</evidence>